<evidence type="ECO:0000313" key="2">
    <source>
        <dbReference type="WBParaSite" id="PS1159_v2.g904.t1"/>
    </source>
</evidence>
<evidence type="ECO:0000313" key="1">
    <source>
        <dbReference type="Proteomes" id="UP000887580"/>
    </source>
</evidence>
<sequence>MSLMLKIIGIATILAALFVSAFSVNGGQPATVQQYPFLAQLTIHKPNGYTGRCSGSIVAQQFVISAYHCIVEPDFNETYAIENTLVITGTNDAYKGANTDGILTEPIEYNEVQKPIILDGKENLKLNDSAIFAGIGPLPDQMADIFREAETNIIALNQYVYCYNESIVQSGSGDSGGPFFSKVNDDWTLHGIIHGGNHIPWISYFCDWIKEVTENELNC</sequence>
<name>A0AC35GWN7_9BILA</name>
<accession>A0AC35GWN7</accession>
<protein>
    <submittedName>
        <fullName evidence="2">Peptidase S1 domain-containing protein</fullName>
    </submittedName>
</protein>
<dbReference type="Proteomes" id="UP000887580">
    <property type="component" value="Unplaced"/>
</dbReference>
<dbReference type="WBParaSite" id="PS1159_v2.g904.t1">
    <property type="protein sequence ID" value="PS1159_v2.g904.t1"/>
    <property type="gene ID" value="PS1159_v2.g904"/>
</dbReference>
<proteinExistence type="predicted"/>
<organism evidence="1 2">
    <name type="scientific">Panagrolaimus sp. PS1159</name>
    <dbReference type="NCBI Taxonomy" id="55785"/>
    <lineage>
        <taxon>Eukaryota</taxon>
        <taxon>Metazoa</taxon>
        <taxon>Ecdysozoa</taxon>
        <taxon>Nematoda</taxon>
        <taxon>Chromadorea</taxon>
        <taxon>Rhabditida</taxon>
        <taxon>Tylenchina</taxon>
        <taxon>Panagrolaimomorpha</taxon>
        <taxon>Panagrolaimoidea</taxon>
        <taxon>Panagrolaimidae</taxon>
        <taxon>Panagrolaimus</taxon>
    </lineage>
</organism>
<reference evidence="2" key="1">
    <citation type="submission" date="2022-11" db="UniProtKB">
        <authorList>
            <consortium name="WormBaseParasite"/>
        </authorList>
    </citation>
    <scope>IDENTIFICATION</scope>
</reference>